<proteinExistence type="predicted"/>
<evidence type="ECO:0000313" key="2">
    <source>
        <dbReference type="EMBL" id="KOR88304.1"/>
    </source>
</evidence>
<comment type="caution">
    <text evidence="2">The sequence shown here is derived from an EMBL/GenBank/DDBJ whole genome shotgun (WGS) entry which is preliminary data.</text>
</comment>
<feature type="region of interest" description="Disordered" evidence="1">
    <location>
        <begin position="125"/>
        <end position="144"/>
    </location>
</feature>
<keyword evidence="3" id="KW-1185">Reference proteome</keyword>
<dbReference type="EMBL" id="LIUT01000001">
    <property type="protein sequence ID" value="KOR88304.1"/>
    <property type="molecule type" value="Genomic_DNA"/>
</dbReference>
<evidence type="ECO:0000256" key="1">
    <source>
        <dbReference type="SAM" id="MobiDB-lite"/>
    </source>
</evidence>
<reference evidence="3" key="1">
    <citation type="submission" date="2015-08" db="EMBL/GenBank/DDBJ databases">
        <title>Genome sequencing project for genomic taxonomy and phylogenomics of Bacillus-like bacteria.</title>
        <authorList>
            <person name="Liu B."/>
            <person name="Wang J."/>
            <person name="Zhu Y."/>
            <person name="Liu G."/>
            <person name="Chen Q."/>
            <person name="Chen Z."/>
            <person name="Lan J."/>
            <person name="Che J."/>
            <person name="Ge C."/>
            <person name="Shi H."/>
            <person name="Pan Z."/>
            <person name="Liu X."/>
        </authorList>
    </citation>
    <scope>NUCLEOTIDE SEQUENCE [LARGE SCALE GENOMIC DNA]</scope>
    <source>
        <strain evidence="3">FJAT-22460</strain>
    </source>
</reference>
<evidence type="ECO:0000313" key="3">
    <source>
        <dbReference type="Proteomes" id="UP000036932"/>
    </source>
</evidence>
<organism evidence="2 3">
    <name type="scientific">Paenibacillus solani</name>
    <dbReference type="NCBI Taxonomy" id="1705565"/>
    <lineage>
        <taxon>Bacteria</taxon>
        <taxon>Bacillati</taxon>
        <taxon>Bacillota</taxon>
        <taxon>Bacilli</taxon>
        <taxon>Bacillales</taxon>
        <taxon>Paenibacillaceae</taxon>
        <taxon>Paenibacillus</taxon>
    </lineage>
</organism>
<name>A0A0M1P2L9_9BACL</name>
<dbReference type="OrthoDB" id="2066200at2"/>
<accession>A0A0M1P2L9</accession>
<protein>
    <recommendedName>
        <fullName evidence="4">Zinc ribbon domain-containing protein</fullName>
    </recommendedName>
</protein>
<sequence>MSFFDKFKAGVSDAGNKAKTLVEINRLKLQNSGKKSDIDEQLLEIGKVVFAATEAGNWPPDQESIQDYVARIHQLKFEIEQNLLHIANLTDEKVCRSCGNSSAINAKFCASCGQTFEIIQVKSDEEQREEIPLLENGQDQAEPK</sequence>
<dbReference type="PATRIC" id="fig|1705565.3.peg.2580"/>
<dbReference type="Proteomes" id="UP000036932">
    <property type="component" value="Unassembled WGS sequence"/>
</dbReference>
<dbReference type="RefSeq" id="WP_054401360.1">
    <property type="nucleotide sequence ID" value="NZ_LIUT01000001.1"/>
</dbReference>
<gene>
    <name evidence="2" type="ORF">AM231_03535</name>
</gene>
<evidence type="ECO:0008006" key="4">
    <source>
        <dbReference type="Google" id="ProtNLM"/>
    </source>
</evidence>
<dbReference type="AlphaFoldDB" id="A0A0M1P2L9"/>